<dbReference type="SUPFAM" id="SSF161098">
    <property type="entry name" value="MetI-like"/>
    <property type="match status" value="1"/>
</dbReference>
<dbReference type="GO" id="GO:0055085">
    <property type="term" value="P:transmembrane transport"/>
    <property type="evidence" value="ECO:0007669"/>
    <property type="project" value="InterPro"/>
</dbReference>
<evidence type="ECO:0000256" key="1">
    <source>
        <dbReference type="ARBA" id="ARBA00004651"/>
    </source>
</evidence>
<feature type="region of interest" description="Disordered" evidence="8">
    <location>
        <begin position="1"/>
        <end position="27"/>
    </location>
</feature>
<gene>
    <name evidence="10" type="ORF">SAMN04488554_3749</name>
</gene>
<feature type="transmembrane region" description="Helical" evidence="7">
    <location>
        <begin position="207"/>
        <end position="229"/>
    </location>
</feature>
<keyword evidence="5 7" id="KW-1133">Transmembrane helix</keyword>
<comment type="subcellular location">
    <subcellularLocation>
        <location evidence="1 7">Cell membrane</location>
        <topology evidence="1 7">Multi-pass membrane protein</topology>
    </subcellularLocation>
</comment>
<keyword evidence="4 7" id="KW-0812">Transmembrane</keyword>
<sequence length="301" mass="33232">MTTTTHEKTTQSAIHDKGSAPRGPRRGGPPAARVAIWIGLIAAVFFALFPVYWMVLTSITPRDEVFQFPPRFFPTSVTLEHYQSFFQTPQLLVYLGNSVLVSVATAVGTVAVASLAAYSLSKFEYRGAKSVTVLIWTSQMFPNALLLITIYLMFDTMGMLDTYWALILSFMTFTLPLCTFVLKGYFDTIPDEMLEAARIDGANERTLIIRILLPVAIPGMIAAGLFAFIRGWNDFIYALTLVGPDKRTLPPGLVTEFMGEFQAEWPALMAASLITSAPIVVTFVILQRYFIEGLTVGSVKG</sequence>
<comment type="similarity">
    <text evidence="7">Belongs to the binding-protein-dependent transport system permease family.</text>
</comment>
<dbReference type="InterPro" id="IPR000515">
    <property type="entry name" value="MetI-like"/>
</dbReference>
<dbReference type="CDD" id="cd06261">
    <property type="entry name" value="TM_PBP2"/>
    <property type="match status" value="1"/>
</dbReference>
<dbReference type="InterPro" id="IPR035906">
    <property type="entry name" value="MetI-like_sf"/>
</dbReference>
<evidence type="ECO:0000256" key="4">
    <source>
        <dbReference type="ARBA" id="ARBA00022692"/>
    </source>
</evidence>
<dbReference type="Proteomes" id="UP000199220">
    <property type="component" value="Unassembled WGS sequence"/>
</dbReference>
<dbReference type="AlphaFoldDB" id="A0A1H5MXZ3"/>
<dbReference type="Pfam" id="PF00528">
    <property type="entry name" value="BPD_transp_1"/>
    <property type="match status" value="1"/>
</dbReference>
<evidence type="ECO:0000256" key="8">
    <source>
        <dbReference type="SAM" id="MobiDB-lite"/>
    </source>
</evidence>
<dbReference type="PANTHER" id="PTHR32243:SF18">
    <property type="entry name" value="INNER MEMBRANE ABC TRANSPORTER PERMEASE PROTEIN YCJP"/>
    <property type="match status" value="1"/>
</dbReference>
<evidence type="ECO:0000313" key="10">
    <source>
        <dbReference type="EMBL" id="SEE94225.1"/>
    </source>
</evidence>
<name>A0A1H5MXZ3_9MICO</name>
<accession>A0A1H5MXZ3</accession>
<dbReference type="InterPro" id="IPR050901">
    <property type="entry name" value="BP-dep_ABC_trans_perm"/>
</dbReference>
<dbReference type="OrthoDB" id="3569827at2"/>
<organism evidence="10 11">
    <name type="scientific">Ruania alba</name>
    <dbReference type="NCBI Taxonomy" id="648782"/>
    <lineage>
        <taxon>Bacteria</taxon>
        <taxon>Bacillati</taxon>
        <taxon>Actinomycetota</taxon>
        <taxon>Actinomycetes</taxon>
        <taxon>Micrococcales</taxon>
        <taxon>Ruaniaceae</taxon>
        <taxon>Ruania</taxon>
    </lineage>
</organism>
<feature type="transmembrane region" description="Helical" evidence="7">
    <location>
        <begin position="99"/>
        <end position="121"/>
    </location>
</feature>
<feature type="transmembrane region" description="Helical" evidence="7">
    <location>
        <begin position="166"/>
        <end position="186"/>
    </location>
</feature>
<proteinExistence type="inferred from homology"/>
<feature type="transmembrane region" description="Helical" evidence="7">
    <location>
        <begin position="34"/>
        <end position="55"/>
    </location>
</feature>
<dbReference type="RefSeq" id="WP_089774591.1">
    <property type="nucleotide sequence ID" value="NZ_FNTX01000002.1"/>
</dbReference>
<evidence type="ECO:0000256" key="5">
    <source>
        <dbReference type="ARBA" id="ARBA00022989"/>
    </source>
</evidence>
<reference evidence="11" key="1">
    <citation type="submission" date="2016-10" db="EMBL/GenBank/DDBJ databases">
        <authorList>
            <person name="Varghese N."/>
            <person name="Submissions S."/>
        </authorList>
    </citation>
    <scope>NUCLEOTIDE SEQUENCE [LARGE SCALE GENOMIC DNA]</scope>
    <source>
        <strain evidence="11">DSM 21368</strain>
    </source>
</reference>
<keyword evidence="11" id="KW-1185">Reference proteome</keyword>
<keyword evidence="10" id="KW-0762">Sugar transport</keyword>
<feature type="domain" description="ABC transmembrane type-1" evidence="9">
    <location>
        <begin position="95"/>
        <end position="286"/>
    </location>
</feature>
<dbReference type="PANTHER" id="PTHR32243">
    <property type="entry name" value="MALTOSE TRANSPORT SYSTEM PERMEASE-RELATED"/>
    <property type="match status" value="1"/>
</dbReference>
<evidence type="ECO:0000256" key="6">
    <source>
        <dbReference type="ARBA" id="ARBA00023136"/>
    </source>
</evidence>
<dbReference type="STRING" id="648782.SAMN04488554_3749"/>
<feature type="compositionally biased region" description="Basic and acidic residues" evidence="8">
    <location>
        <begin position="1"/>
        <end position="19"/>
    </location>
</feature>
<keyword evidence="3" id="KW-1003">Cell membrane</keyword>
<dbReference type="GO" id="GO:0005886">
    <property type="term" value="C:plasma membrane"/>
    <property type="evidence" value="ECO:0007669"/>
    <property type="project" value="UniProtKB-SubCell"/>
</dbReference>
<evidence type="ECO:0000256" key="7">
    <source>
        <dbReference type="RuleBase" id="RU363032"/>
    </source>
</evidence>
<evidence type="ECO:0000259" key="9">
    <source>
        <dbReference type="PROSITE" id="PS50928"/>
    </source>
</evidence>
<evidence type="ECO:0000256" key="2">
    <source>
        <dbReference type="ARBA" id="ARBA00022448"/>
    </source>
</evidence>
<protein>
    <submittedName>
        <fullName evidence="10">Multiple sugar transport system permease protein</fullName>
    </submittedName>
</protein>
<keyword evidence="2 7" id="KW-0813">Transport</keyword>
<feature type="transmembrane region" description="Helical" evidence="7">
    <location>
        <begin position="133"/>
        <end position="154"/>
    </location>
</feature>
<evidence type="ECO:0000313" key="11">
    <source>
        <dbReference type="Proteomes" id="UP000199220"/>
    </source>
</evidence>
<feature type="transmembrane region" description="Helical" evidence="7">
    <location>
        <begin position="265"/>
        <end position="286"/>
    </location>
</feature>
<dbReference type="PROSITE" id="PS50928">
    <property type="entry name" value="ABC_TM1"/>
    <property type="match status" value="1"/>
</dbReference>
<dbReference type="EMBL" id="FNTX01000002">
    <property type="protein sequence ID" value="SEE94225.1"/>
    <property type="molecule type" value="Genomic_DNA"/>
</dbReference>
<evidence type="ECO:0000256" key="3">
    <source>
        <dbReference type="ARBA" id="ARBA00022475"/>
    </source>
</evidence>
<keyword evidence="6 7" id="KW-0472">Membrane</keyword>
<dbReference type="Gene3D" id="1.10.3720.10">
    <property type="entry name" value="MetI-like"/>
    <property type="match status" value="1"/>
</dbReference>